<evidence type="ECO:0000313" key="2">
    <source>
        <dbReference type="Proteomes" id="UP000887565"/>
    </source>
</evidence>
<evidence type="ECO:0000256" key="1">
    <source>
        <dbReference type="SAM" id="MobiDB-lite"/>
    </source>
</evidence>
<name>A0A915IJM1_ROMCU</name>
<keyword evidence="2" id="KW-1185">Reference proteome</keyword>
<dbReference type="WBParaSite" id="nRc.2.0.1.t14059-RA">
    <property type="protein sequence ID" value="nRc.2.0.1.t14059-RA"/>
    <property type="gene ID" value="nRc.2.0.1.g14059"/>
</dbReference>
<dbReference type="Proteomes" id="UP000887565">
    <property type="component" value="Unplaced"/>
</dbReference>
<organism evidence="2 3">
    <name type="scientific">Romanomermis culicivorax</name>
    <name type="common">Nematode worm</name>
    <dbReference type="NCBI Taxonomy" id="13658"/>
    <lineage>
        <taxon>Eukaryota</taxon>
        <taxon>Metazoa</taxon>
        <taxon>Ecdysozoa</taxon>
        <taxon>Nematoda</taxon>
        <taxon>Enoplea</taxon>
        <taxon>Dorylaimia</taxon>
        <taxon>Mermithida</taxon>
        <taxon>Mermithoidea</taxon>
        <taxon>Mermithidae</taxon>
        <taxon>Romanomermis</taxon>
    </lineage>
</organism>
<accession>A0A915IJM1</accession>
<proteinExistence type="predicted"/>
<evidence type="ECO:0000313" key="3">
    <source>
        <dbReference type="WBParaSite" id="nRc.2.0.1.t14059-RA"/>
    </source>
</evidence>
<dbReference type="AlphaFoldDB" id="A0A915IJM1"/>
<feature type="region of interest" description="Disordered" evidence="1">
    <location>
        <begin position="46"/>
        <end position="67"/>
    </location>
</feature>
<sequence length="163" mass="19162">MAPANRRQIGDARQKIECSKIAKKVAFKVAQNRARRRTSDQILKWILPEQNRQQQQRRSRPRPQIFPNHFRNGSVNNALRMANEFSLPSRTSAIRKTLARIEHNINRNQAILSVRRQGFRNGRENVRSRPRLSRTLESRLEIDEEDASPSFTNKKLDLIRRTL</sequence>
<protein>
    <submittedName>
        <fullName evidence="3">Uncharacterized protein</fullName>
    </submittedName>
</protein>
<reference evidence="3" key="1">
    <citation type="submission" date="2022-11" db="UniProtKB">
        <authorList>
            <consortium name="WormBaseParasite"/>
        </authorList>
    </citation>
    <scope>IDENTIFICATION</scope>
</reference>